<keyword evidence="5 12" id="KW-0547">Nucleotide-binding</keyword>
<dbReference type="EMBL" id="JAFGIX010000009">
    <property type="protein sequence ID" value="MBN1571957.1"/>
    <property type="molecule type" value="Genomic_DNA"/>
</dbReference>
<feature type="binding site" evidence="12">
    <location>
        <position position="103"/>
    </location>
    <ligand>
        <name>GTP</name>
        <dbReference type="ChEBI" id="CHEBI:37565"/>
    </ligand>
</feature>
<evidence type="ECO:0000256" key="9">
    <source>
        <dbReference type="ARBA" id="ARBA00023150"/>
    </source>
</evidence>
<evidence type="ECO:0000256" key="12">
    <source>
        <dbReference type="HAMAP-Rule" id="MF_01225"/>
    </source>
</evidence>
<keyword evidence="4 12" id="KW-0479">Metal-binding</keyword>
<comment type="caution">
    <text evidence="14">The sequence shown here is derived from an EMBL/GenBank/DDBJ whole genome shotgun (WGS) entry which is preliminary data.</text>
</comment>
<keyword evidence="9 12" id="KW-0501">Molybdenum cofactor biosynthesis</keyword>
<dbReference type="HAMAP" id="MF_01225_B">
    <property type="entry name" value="MoaA_B"/>
    <property type="match status" value="1"/>
</dbReference>
<feature type="binding site" evidence="12">
    <location>
        <position position="35"/>
    </location>
    <ligand>
        <name>S-adenosyl-L-methionine</name>
        <dbReference type="ChEBI" id="CHEBI:59789"/>
    </ligand>
</feature>
<dbReference type="Proteomes" id="UP000809273">
    <property type="component" value="Unassembled WGS sequence"/>
</dbReference>
<dbReference type="GO" id="GO:0046872">
    <property type="term" value="F:metal ion binding"/>
    <property type="evidence" value="ECO:0007669"/>
    <property type="project" value="UniProtKB-KW"/>
</dbReference>
<dbReference type="InterPro" id="IPR000385">
    <property type="entry name" value="MoaA_NifB_PqqE_Fe-S-bd_CS"/>
</dbReference>
<keyword evidence="6 12" id="KW-0408">Iron</keyword>
<evidence type="ECO:0000259" key="13">
    <source>
        <dbReference type="PROSITE" id="PS51918"/>
    </source>
</evidence>
<dbReference type="InterPro" id="IPR013785">
    <property type="entry name" value="Aldolase_TIM"/>
</dbReference>
<feature type="binding site" evidence="12">
    <location>
        <position position="279"/>
    </location>
    <ligand>
        <name>[4Fe-4S] cluster</name>
        <dbReference type="ChEBI" id="CHEBI:49883"/>
        <label>2</label>
        <note>4Fe-4S-substrate</note>
    </ligand>
</feature>
<feature type="binding site" evidence="12">
    <location>
        <position position="22"/>
    </location>
    <ligand>
        <name>GTP</name>
        <dbReference type="ChEBI" id="CHEBI:37565"/>
    </ligand>
</feature>
<dbReference type="InterPro" id="IPR013483">
    <property type="entry name" value="MoaA"/>
</dbReference>
<dbReference type="InterPro" id="IPR010505">
    <property type="entry name" value="MoaA_twitch"/>
</dbReference>
<dbReference type="SFLD" id="SFLDG01386">
    <property type="entry name" value="main_SPASM_domain-containing"/>
    <property type="match status" value="1"/>
</dbReference>
<name>A0A9D8KCJ4_9DELT</name>
<keyword evidence="10 12" id="KW-0456">Lyase</keyword>
<dbReference type="PANTHER" id="PTHR22960">
    <property type="entry name" value="MOLYBDOPTERIN COFACTOR SYNTHESIS PROTEIN A"/>
    <property type="match status" value="1"/>
</dbReference>
<feature type="binding site" evidence="12">
    <location>
        <position position="76"/>
    </location>
    <ligand>
        <name>S-adenosyl-L-methionine</name>
        <dbReference type="ChEBI" id="CHEBI:59789"/>
    </ligand>
</feature>
<dbReference type="GO" id="GO:1904047">
    <property type="term" value="F:S-adenosyl-L-methionine binding"/>
    <property type="evidence" value="ECO:0007669"/>
    <property type="project" value="UniProtKB-UniRule"/>
</dbReference>
<dbReference type="InterPro" id="IPR040064">
    <property type="entry name" value="MoaA-like"/>
</dbReference>
<feature type="binding site" evidence="12">
    <location>
        <position position="29"/>
    </location>
    <ligand>
        <name>[4Fe-4S] cluster</name>
        <dbReference type="ChEBI" id="CHEBI:49883"/>
        <label>1</label>
        <note>4Fe-4S-S-AdoMet</note>
    </ligand>
</feature>
<evidence type="ECO:0000256" key="2">
    <source>
        <dbReference type="ARBA" id="ARBA00022485"/>
    </source>
</evidence>
<organism evidence="14 15">
    <name type="scientific">Candidatus Zymogenus saltonus</name>
    <dbReference type="NCBI Taxonomy" id="2844893"/>
    <lineage>
        <taxon>Bacteria</taxon>
        <taxon>Deltaproteobacteria</taxon>
        <taxon>Candidatus Zymogenia</taxon>
        <taxon>Candidatus Zymogeniales</taxon>
        <taxon>Candidatus Zymogenaceae</taxon>
        <taxon>Candidatus Zymogenus</taxon>
    </lineage>
</organism>
<protein>
    <recommendedName>
        <fullName evidence="1 12">GTP 3',8-cyclase</fullName>
        <ecNumber evidence="1 12">4.1.99.22</ecNumber>
    </recommendedName>
    <alternativeName>
        <fullName evidence="12">Molybdenum cofactor biosynthesis protein A</fullName>
    </alternativeName>
</protein>
<dbReference type="GO" id="GO:0061799">
    <property type="term" value="F:cyclic pyranopterin monophosphate synthase activity"/>
    <property type="evidence" value="ECO:0007669"/>
    <property type="project" value="TreeGrafter"/>
</dbReference>
<dbReference type="SFLD" id="SFLDG01067">
    <property type="entry name" value="SPASM/twitch_domain_containing"/>
    <property type="match status" value="1"/>
</dbReference>
<feature type="binding site" evidence="12">
    <location>
        <position position="36"/>
    </location>
    <ligand>
        <name>[4Fe-4S] cluster</name>
        <dbReference type="ChEBI" id="CHEBI:49883"/>
        <label>1</label>
        <note>4Fe-4S-S-AdoMet</note>
    </ligand>
</feature>
<dbReference type="PANTHER" id="PTHR22960:SF0">
    <property type="entry name" value="MOLYBDENUM COFACTOR BIOSYNTHESIS PROTEIN 1"/>
    <property type="match status" value="1"/>
</dbReference>
<feature type="binding site" evidence="12">
    <location>
        <position position="72"/>
    </location>
    <ligand>
        <name>GTP</name>
        <dbReference type="ChEBI" id="CHEBI:37565"/>
    </ligand>
</feature>
<feature type="binding site" evidence="12">
    <location>
        <begin position="267"/>
        <end position="269"/>
    </location>
    <ligand>
        <name>GTP</name>
        <dbReference type="ChEBI" id="CHEBI:37565"/>
    </ligand>
</feature>
<evidence type="ECO:0000256" key="10">
    <source>
        <dbReference type="ARBA" id="ARBA00023239"/>
    </source>
</evidence>
<reference evidence="14" key="2">
    <citation type="submission" date="2021-01" db="EMBL/GenBank/DDBJ databases">
        <authorList>
            <person name="Hahn C.R."/>
            <person name="Youssef N.H."/>
            <person name="Elshahed M."/>
        </authorList>
    </citation>
    <scope>NUCLEOTIDE SEQUENCE</scope>
    <source>
        <strain evidence="14">Zod_Metabat.24</strain>
    </source>
</reference>
<dbReference type="SFLD" id="SFLDS00029">
    <property type="entry name" value="Radical_SAM"/>
    <property type="match status" value="1"/>
</dbReference>
<evidence type="ECO:0000256" key="4">
    <source>
        <dbReference type="ARBA" id="ARBA00022723"/>
    </source>
</evidence>
<dbReference type="GO" id="GO:0061798">
    <property type="term" value="F:GTP 3',8'-cyclase activity"/>
    <property type="evidence" value="ECO:0007669"/>
    <property type="project" value="UniProtKB-UniRule"/>
</dbReference>
<comment type="subunit">
    <text evidence="12">Monomer and homodimer.</text>
</comment>
<keyword evidence="3 12" id="KW-0949">S-adenosyl-L-methionine</keyword>
<dbReference type="SUPFAM" id="SSF102114">
    <property type="entry name" value="Radical SAM enzymes"/>
    <property type="match status" value="1"/>
</dbReference>
<dbReference type="Pfam" id="PF06463">
    <property type="entry name" value="Mob_synth_C"/>
    <property type="match status" value="1"/>
</dbReference>
<feature type="binding site" evidence="12">
    <location>
        <position position="33"/>
    </location>
    <ligand>
        <name>[4Fe-4S] cluster</name>
        <dbReference type="ChEBI" id="CHEBI:49883"/>
        <label>1</label>
        <note>4Fe-4S-S-AdoMet</note>
    </ligand>
</feature>
<dbReference type="CDD" id="cd21117">
    <property type="entry name" value="Twitch_MoaA"/>
    <property type="match status" value="1"/>
</dbReference>
<gene>
    <name evidence="12 14" type="primary">moaA</name>
    <name evidence="14" type="ORF">JW984_02035</name>
</gene>
<proteinExistence type="inferred from homology"/>
<accession>A0A9D8KCJ4</accession>
<evidence type="ECO:0000256" key="3">
    <source>
        <dbReference type="ARBA" id="ARBA00022691"/>
    </source>
</evidence>
<feature type="binding site" evidence="12">
    <location>
        <position position="164"/>
    </location>
    <ligand>
        <name>GTP</name>
        <dbReference type="ChEBI" id="CHEBI:37565"/>
    </ligand>
</feature>
<feature type="domain" description="Radical SAM core" evidence="13">
    <location>
        <begin position="13"/>
        <end position="236"/>
    </location>
</feature>
<dbReference type="NCBIfam" id="TIGR02666">
    <property type="entry name" value="moaA"/>
    <property type="match status" value="1"/>
</dbReference>
<evidence type="ECO:0000256" key="11">
    <source>
        <dbReference type="ARBA" id="ARBA00048697"/>
    </source>
</evidence>
<dbReference type="Pfam" id="PF04055">
    <property type="entry name" value="Radical_SAM"/>
    <property type="match status" value="1"/>
</dbReference>
<dbReference type="PROSITE" id="PS01305">
    <property type="entry name" value="MOAA_NIFB_PQQE"/>
    <property type="match status" value="1"/>
</dbReference>
<dbReference type="Gene3D" id="3.20.20.70">
    <property type="entry name" value="Aldolase class I"/>
    <property type="match status" value="1"/>
</dbReference>
<feature type="binding site" evidence="12">
    <location>
        <position position="262"/>
    </location>
    <ligand>
        <name>[4Fe-4S] cluster</name>
        <dbReference type="ChEBI" id="CHEBI:49883"/>
        <label>2</label>
        <note>4Fe-4S-substrate</note>
    </ligand>
</feature>
<comment type="similarity">
    <text evidence="12">Belongs to the radical SAM superfamily. MoaA family.</text>
</comment>
<keyword evidence="2 12" id="KW-0004">4Fe-4S</keyword>
<reference evidence="14" key="1">
    <citation type="journal article" date="2021" name="Environ. Microbiol.">
        <title>Genomic characterization of three novel Desulfobacterota classes expand the metabolic and phylogenetic diversity of the phylum.</title>
        <authorList>
            <person name="Murphy C.L."/>
            <person name="Biggerstaff J."/>
            <person name="Eichhorn A."/>
            <person name="Ewing E."/>
            <person name="Shahan R."/>
            <person name="Soriano D."/>
            <person name="Stewart S."/>
            <person name="VanMol K."/>
            <person name="Walker R."/>
            <person name="Walters P."/>
            <person name="Elshahed M.S."/>
            <person name="Youssef N.H."/>
        </authorList>
    </citation>
    <scope>NUCLEOTIDE SEQUENCE</scope>
    <source>
        <strain evidence="14">Zod_Metabat.24</strain>
    </source>
</reference>
<dbReference type="InterPro" id="IPR050105">
    <property type="entry name" value="MoCo_biosynth_MoaA/MoaC"/>
</dbReference>
<evidence type="ECO:0000256" key="5">
    <source>
        <dbReference type="ARBA" id="ARBA00022741"/>
    </source>
</evidence>
<dbReference type="SMART" id="SM00729">
    <property type="entry name" value="Elp3"/>
    <property type="match status" value="1"/>
</dbReference>
<dbReference type="CDD" id="cd01335">
    <property type="entry name" value="Radical_SAM"/>
    <property type="match status" value="1"/>
</dbReference>
<comment type="catalytic activity">
    <reaction evidence="11 12">
        <text>GTP + AH2 + S-adenosyl-L-methionine = (8S)-3',8-cyclo-7,8-dihydroguanosine 5'-triphosphate + 5'-deoxyadenosine + L-methionine + A + H(+)</text>
        <dbReference type="Rhea" id="RHEA:49576"/>
        <dbReference type="ChEBI" id="CHEBI:13193"/>
        <dbReference type="ChEBI" id="CHEBI:15378"/>
        <dbReference type="ChEBI" id="CHEBI:17319"/>
        <dbReference type="ChEBI" id="CHEBI:17499"/>
        <dbReference type="ChEBI" id="CHEBI:37565"/>
        <dbReference type="ChEBI" id="CHEBI:57844"/>
        <dbReference type="ChEBI" id="CHEBI:59789"/>
        <dbReference type="ChEBI" id="CHEBI:131766"/>
        <dbReference type="EC" id="4.1.99.22"/>
    </reaction>
</comment>
<dbReference type="InterPro" id="IPR058240">
    <property type="entry name" value="rSAM_sf"/>
</dbReference>
<evidence type="ECO:0000256" key="8">
    <source>
        <dbReference type="ARBA" id="ARBA00023134"/>
    </source>
</evidence>
<evidence type="ECO:0000256" key="1">
    <source>
        <dbReference type="ARBA" id="ARBA00012167"/>
    </source>
</evidence>
<evidence type="ECO:0000256" key="7">
    <source>
        <dbReference type="ARBA" id="ARBA00023014"/>
    </source>
</evidence>
<comment type="pathway">
    <text evidence="12">Cofactor biosynthesis; molybdopterin biosynthesis.</text>
</comment>
<evidence type="ECO:0000313" key="14">
    <source>
        <dbReference type="EMBL" id="MBN1571957.1"/>
    </source>
</evidence>
<feature type="binding site" evidence="12">
    <location>
        <position position="265"/>
    </location>
    <ligand>
        <name>[4Fe-4S] cluster</name>
        <dbReference type="ChEBI" id="CHEBI:49883"/>
        <label>2</label>
        <note>4Fe-4S-substrate</note>
    </ligand>
</feature>
<dbReference type="EC" id="4.1.99.22" evidence="1 12"/>
<evidence type="ECO:0000313" key="15">
    <source>
        <dbReference type="Proteomes" id="UP000809273"/>
    </source>
</evidence>
<dbReference type="InterPro" id="IPR007197">
    <property type="entry name" value="rSAM"/>
</dbReference>
<feature type="binding site" evidence="12">
    <location>
        <position position="127"/>
    </location>
    <ligand>
        <name>S-adenosyl-L-methionine</name>
        <dbReference type="ChEBI" id="CHEBI:59789"/>
    </ligand>
</feature>
<dbReference type="InterPro" id="IPR006638">
    <property type="entry name" value="Elp3/MiaA/NifB-like_rSAM"/>
</dbReference>
<keyword evidence="8 12" id="KW-0342">GTP-binding</keyword>
<keyword evidence="7 12" id="KW-0411">Iron-sulfur</keyword>
<dbReference type="GO" id="GO:0006777">
    <property type="term" value="P:Mo-molybdopterin cofactor biosynthetic process"/>
    <property type="evidence" value="ECO:0007669"/>
    <property type="project" value="UniProtKB-UniRule"/>
</dbReference>
<feature type="binding site" evidence="12">
    <location>
        <position position="198"/>
    </location>
    <ligand>
        <name>S-adenosyl-L-methionine</name>
        <dbReference type="ChEBI" id="CHEBI:59789"/>
    </ligand>
</feature>
<dbReference type="GO" id="GO:0051539">
    <property type="term" value="F:4 iron, 4 sulfur cluster binding"/>
    <property type="evidence" value="ECO:0007669"/>
    <property type="project" value="UniProtKB-UniRule"/>
</dbReference>
<dbReference type="NCBIfam" id="NF001199">
    <property type="entry name" value="PRK00164.2-1"/>
    <property type="match status" value="1"/>
</dbReference>
<evidence type="ECO:0000256" key="6">
    <source>
        <dbReference type="ARBA" id="ARBA00023004"/>
    </source>
</evidence>
<dbReference type="PROSITE" id="PS51918">
    <property type="entry name" value="RADICAL_SAM"/>
    <property type="match status" value="1"/>
</dbReference>
<dbReference type="AlphaFoldDB" id="A0A9D8KCJ4"/>
<comment type="function">
    <text evidence="12">Catalyzes the cyclization of GTP to (8S)-3',8-cyclo-7,8-dihydroguanosine 5'-triphosphate.</text>
</comment>
<comment type="cofactor">
    <cofactor evidence="12">
        <name>[4Fe-4S] cluster</name>
        <dbReference type="ChEBI" id="CHEBI:49883"/>
    </cofactor>
    <text evidence="12">Binds 2 [4Fe-4S] clusters. Binds 1 [4Fe-4S] cluster coordinated with 3 cysteines and an exchangeable S-adenosyl-L-methionine and 1 [4Fe-4S] cluster coordinated with 3 cysteines and the GTP-derived substrate.</text>
</comment>
<sequence>MINKAGKKPPRDAYRRKIDYLRISVTDRCNLRCTYCMPEEGMPLISHDDIMRFEEIELLVRAAISLGFKKVRLTGGEPLVRRRIVDLVKILGGIEGLKDLSLTTNGVLLRDMAGDLKEAGIGRINISLDTLRRDRFREITRRDLFADVMGGIDEALAVGMDPVKLNVVLIKGVNDDEVIDFIEMTRDRPISVRFIEFMPASRSSDWTMEKIVPSEQIVSEIEKTYPLTPIPEKLGAGPSVDYRAANFRGTIGFITPITNHFCGECNRIRVTSEGKIRSCLFSDEESDILPLLREVKDIDQIAGFILNSLKTKPYRHDINGIRFRNCQRSMSKIGG</sequence>
<dbReference type="SFLD" id="SFLDG01383">
    <property type="entry name" value="cyclic_pyranopterin_phosphate"/>
    <property type="match status" value="1"/>
</dbReference>
<dbReference type="GO" id="GO:0005525">
    <property type="term" value="F:GTP binding"/>
    <property type="evidence" value="ECO:0007669"/>
    <property type="project" value="UniProtKB-UniRule"/>
</dbReference>